<proteinExistence type="predicted"/>
<gene>
    <name evidence="2" type="ORF">DB31_3242</name>
</gene>
<dbReference type="EMBL" id="JMCB01000002">
    <property type="protein sequence ID" value="KFE71112.1"/>
    <property type="molecule type" value="Genomic_DNA"/>
</dbReference>
<evidence type="ECO:0000313" key="2">
    <source>
        <dbReference type="EMBL" id="KFE71112.1"/>
    </source>
</evidence>
<dbReference type="AlphaFoldDB" id="A0A085WTU9"/>
<protein>
    <submittedName>
        <fullName evidence="2">Uncharacterized protein</fullName>
    </submittedName>
</protein>
<accession>A0A085WTU9</accession>
<dbReference type="Proteomes" id="UP000028725">
    <property type="component" value="Unassembled WGS sequence"/>
</dbReference>
<comment type="caution">
    <text evidence="2">The sequence shown here is derived from an EMBL/GenBank/DDBJ whole genome shotgun (WGS) entry which is preliminary data.</text>
</comment>
<feature type="region of interest" description="Disordered" evidence="1">
    <location>
        <begin position="1"/>
        <end position="37"/>
    </location>
</feature>
<evidence type="ECO:0000313" key="3">
    <source>
        <dbReference type="Proteomes" id="UP000028725"/>
    </source>
</evidence>
<keyword evidence="3" id="KW-1185">Reference proteome</keyword>
<organism evidence="2 3">
    <name type="scientific">Hyalangium minutum</name>
    <dbReference type="NCBI Taxonomy" id="394096"/>
    <lineage>
        <taxon>Bacteria</taxon>
        <taxon>Pseudomonadati</taxon>
        <taxon>Myxococcota</taxon>
        <taxon>Myxococcia</taxon>
        <taxon>Myxococcales</taxon>
        <taxon>Cystobacterineae</taxon>
        <taxon>Archangiaceae</taxon>
        <taxon>Hyalangium</taxon>
    </lineage>
</organism>
<evidence type="ECO:0000256" key="1">
    <source>
        <dbReference type="SAM" id="MobiDB-lite"/>
    </source>
</evidence>
<name>A0A085WTU9_9BACT</name>
<sequence length="37" mass="3857">MNSPRPGGVAAQMRMTFRDGECPPAPGRANVDSQALA</sequence>
<reference evidence="2 3" key="1">
    <citation type="submission" date="2014-04" db="EMBL/GenBank/DDBJ databases">
        <title>Genome assembly of Hyalangium minutum DSM 14724.</title>
        <authorList>
            <person name="Sharma G."/>
            <person name="Subramanian S."/>
        </authorList>
    </citation>
    <scope>NUCLEOTIDE SEQUENCE [LARGE SCALE GENOMIC DNA]</scope>
    <source>
        <strain evidence="2 3">DSM 14724</strain>
    </source>
</reference>